<keyword evidence="3" id="KW-1185">Reference proteome</keyword>
<dbReference type="Proteomes" id="UP000184533">
    <property type="component" value="Unassembled WGS sequence"/>
</dbReference>
<evidence type="ECO:0000313" key="3">
    <source>
        <dbReference type="Proteomes" id="UP000033608"/>
    </source>
</evidence>
<evidence type="ECO:0008006" key="5">
    <source>
        <dbReference type="Google" id="ProtNLM"/>
    </source>
</evidence>
<dbReference type="EMBL" id="LAJF01000020">
    <property type="protein sequence ID" value="KKB86720.1"/>
    <property type="molecule type" value="Genomic_DNA"/>
</dbReference>
<dbReference type="InterPro" id="IPR036388">
    <property type="entry name" value="WH-like_DNA-bd_sf"/>
</dbReference>
<gene>
    <name evidence="2" type="ORF">SAMN02745223_03244</name>
    <name evidence="1" type="ORF">VW29_00195</name>
</gene>
<protein>
    <recommendedName>
        <fullName evidence="5">DNA-binding transcriptional regulator, MarR family</fullName>
    </recommendedName>
</protein>
<evidence type="ECO:0000313" key="1">
    <source>
        <dbReference type="EMBL" id="KKB86720.1"/>
    </source>
</evidence>
<dbReference type="InterPro" id="IPR036390">
    <property type="entry name" value="WH_DNA-bd_sf"/>
</dbReference>
<proteinExistence type="predicted"/>
<reference evidence="2 4" key="2">
    <citation type="submission" date="2016-11" db="EMBL/GenBank/DDBJ databases">
        <authorList>
            <person name="Jaros S."/>
            <person name="Januszkiewicz K."/>
            <person name="Wedrychowicz H."/>
        </authorList>
    </citation>
    <scope>NUCLEOTIDE SEQUENCE [LARGE SCALE GENOMIC DNA]</scope>
    <source>
        <strain evidence="2 4">DSM 17137</strain>
    </source>
</reference>
<evidence type="ECO:0000313" key="4">
    <source>
        <dbReference type="Proteomes" id="UP000184533"/>
    </source>
</evidence>
<organism evidence="1 3">
    <name type="scientific">Devosia limi DSM 17137</name>
    <dbReference type="NCBI Taxonomy" id="1121477"/>
    <lineage>
        <taxon>Bacteria</taxon>
        <taxon>Pseudomonadati</taxon>
        <taxon>Pseudomonadota</taxon>
        <taxon>Alphaproteobacteria</taxon>
        <taxon>Hyphomicrobiales</taxon>
        <taxon>Devosiaceae</taxon>
        <taxon>Devosia</taxon>
    </lineage>
</organism>
<dbReference type="PATRIC" id="fig|1121477.3.peg.1069"/>
<accession>A0A0F5LWH5</accession>
<dbReference type="STRING" id="1121477.SAMN02745223_03244"/>
<dbReference type="OrthoDB" id="7948154at2"/>
<name>A0A0F5LWH5_9HYPH</name>
<sequence length="140" mass="15057">MSKPSSRSTLYRLIEAGQLAHKALLVPLLERGLEPGDDAVLFALGRSGMAEPDLADELGLPLDALDARIARLAERGLVGRQAVGPELAPGLALTERGIRIRNSLADNWAQLEEALLGELKSKQRKSLGGTLKRFVALLKL</sequence>
<reference evidence="1 3" key="1">
    <citation type="submission" date="2015-03" db="EMBL/GenBank/DDBJ databases">
        <authorList>
            <person name="Hassan Y.I."/>
            <person name="Lepp D."/>
            <person name="Zhou T."/>
        </authorList>
    </citation>
    <scope>NUCLEOTIDE SEQUENCE [LARGE SCALE GENOMIC DNA]</scope>
    <source>
        <strain evidence="1 3">DSM 17137</strain>
    </source>
</reference>
<dbReference type="RefSeq" id="WP_046133358.1">
    <property type="nucleotide sequence ID" value="NZ_FQVC01000011.1"/>
</dbReference>
<dbReference type="EMBL" id="FQVC01000011">
    <property type="protein sequence ID" value="SHF66555.1"/>
    <property type="molecule type" value="Genomic_DNA"/>
</dbReference>
<dbReference type="SUPFAM" id="SSF46785">
    <property type="entry name" value="Winged helix' DNA-binding domain"/>
    <property type="match status" value="1"/>
</dbReference>
<evidence type="ECO:0000313" key="2">
    <source>
        <dbReference type="EMBL" id="SHF66555.1"/>
    </source>
</evidence>
<dbReference type="Gene3D" id="1.10.10.10">
    <property type="entry name" value="Winged helix-like DNA-binding domain superfamily/Winged helix DNA-binding domain"/>
    <property type="match status" value="1"/>
</dbReference>
<dbReference type="Proteomes" id="UP000033608">
    <property type="component" value="Unassembled WGS sequence"/>
</dbReference>
<dbReference type="AlphaFoldDB" id="A0A0F5LWH5"/>